<feature type="chain" id="PRO_5047533180" description="Outer membrane protein beta-barrel domain-containing protein" evidence="3">
    <location>
        <begin position="24"/>
        <end position="186"/>
    </location>
</feature>
<dbReference type="EMBL" id="JAVDWE010000015">
    <property type="protein sequence ID" value="MDR7096685.1"/>
    <property type="molecule type" value="Genomic_DNA"/>
</dbReference>
<evidence type="ECO:0000313" key="5">
    <source>
        <dbReference type="EMBL" id="MDR7096685.1"/>
    </source>
</evidence>
<evidence type="ECO:0000259" key="4">
    <source>
        <dbReference type="Pfam" id="PF13505"/>
    </source>
</evidence>
<feature type="signal peptide" evidence="3">
    <location>
        <begin position="1"/>
        <end position="23"/>
    </location>
</feature>
<dbReference type="Gene3D" id="2.40.160.20">
    <property type="match status" value="1"/>
</dbReference>
<gene>
    <name evidence="5" type="ORF">J2X09_004442</name>
</gene>
<dbReference type="InterPro" id="IPR011250">
    <property type="entry name" value="OMP/PagP_B-barrel"/>
</dbReference>
<dbReference type="RefSeq" id="WP_204735383.1">
    <property type="nucleotide sequence ID" value="NZ_JAVDWE010000015.1"/>
</dbReference>
<dbReference type="SUPFAM" id="SSF56925">
    <property type="entry name" value="OMPA-like"/>
    <property type="match status" value="1"/>
</dbReference>
<evidence type="ECO:0000256" key="1">
    <source>
        <dbReference type="ARBA" id="ARBA00004442"/>
    </source>
</evidence>
<organism evidence="5 6">
    <name type="scientific">Hydrogenophaga laconesensis</name>
    <dbReference type="NCBI Taxonomy" id="1805971"/>
    <lineage>
        <taxon>Bacteria</taxon>
        <taxon>Pseudomonadati</taxon>
        <taxon>Pseudomonadota</taxon>
        <taxon>Betaproteobacteria</taxon>
        <taxon>Burkholderiales</taxon>
        <taxon>Comamonadaceae</taxon>
        <taxon>Hydrogenophaga</taxon>
    </lineage>
</organism>
<dbReference type="PROSITE" id="PS51257">
    <property type="entry name" value="PROKAR_LIPOPROTEIN"/>
    <property type="match status" value="1"/>
</dbReference>
<keyword evidence="6" id="KW-1185">Reference proteome</keyword>
<sequence>MNKTTLSALAVLAACFALAPAQAQAVNPNMYAEFGYTQYNAKESDSGYTLKFSPAAVTGTIGYQFTPNIAVEGLFGLGAGEGKIKLNGVKVGVKGQVTKAVGVYFKPSIAVSDSIDLFARIGWVHTELEMSVPGASITDSDNGASYGLGANFNISKTSYIQASWMNYYKKDGFKIDGINVAYGFRF</sequence>
<evidence type="ECO:0000313" key="6">
    <source>
        <dbReference type="Proteomes" id="UP001265550"/>
    </source>
</evidence>
<dbReference type="Proteomes" id="UP001265550">
    <property type="component" value="Unassembled WGS sequence"/>
</dbReference>
<feature type="domain" description="Outer membrane protein beta-barrel" evidence="4">
    <location>
        <begin position="11"/>
        <end position="186"/>
    </location>
</feature>
<evidence type="ECO:0000256" key="3">
    <source>
        <dbReference type="SAM" id="SignalP"/>
    </source>
</evidence>
<comment type="caution">
    <text evidence="5">The sequence shown here is derived from an EMBL/GenBank/DDBJ whole genome shotgun (WGS) entry which is preliminary data.</text>
</comment>
<comment type="subcellular location">
    <subcellularLocation>
        <location evidence="1">Cell outer membrane</location>
    </subcellularLocation>
</comment>
<dbReference type="Pfam" id="PF13505">
    <property type="entry name" value="OMP_b-brl"/>
    <property type="match status" value="1"/>
</dbReference>
<accession>A0ABU1VGT1</accession>
<reference evidence="5 6" key="1">
    <citation type="submission" date="2023-07" db="EMBL/GenBank/DDBJ databases">
        <title>Sorghum-associated microbial communities from plants grown in Nebraska, USA.</title>
        <authorList>
            <person name="Schachtman D."/>
        </authorList>
    </citation>
    <scope>NUCLEOTIDE SEQUENCE [LARGE SCALE GENOMIC DNA]</scope>
    <source>
        <strain evidence="5 6">BE240</strain>
    </source>
</reference>
<keyword evidence="2 3" id="KW-0732">Signal</keyword>
<name>A0ABU1VGT1_9BURK</name>
<evidence type="ECO:0000256" key="2">
    <source>
        <dbReference type="ARBA" id="ARBA00022729"/>
    </source>
</evidence>
<protein>
    <recommendedName>
        <fullName evidence="4">Outer membrane protein beta-barrel domain-containing protein</fullName>
    </recommendedName>
</protein>
<dbReference type="InterPro" id="IPR027385">
    <property type="entry name" value="Beta-barrel_OMP"/>
</dbReference>
<proteinExistence type="predicted"/>